<dbReference type="Proteomes" id="UP000293562">
    <property type="component" value="Unassembled WGS sequence"/>
</dbReference>
<keyword evidence="2" id="KW-0378">Hydrolase</keyword>
<dbReference type="GO" id="GO:0008233">
    <property type="term" value="F:peptidase activity"/>
    <property type="evidence" value="ECO:0007669"/>
    <property type="project" value="UniProtKB-KW"/>
</dbReference>
<dbReference type="RefSeq" id="WP_165389602.1">
    <property type="nucleotide sequence ID" value="NZ_SHKN01000001.1"/>
</dbReference>
<proteinExistence type="predicted"/>
<dbReference type="AlphaFoldDB" id="A0A4Q7VKK0"/>
<keyword evidence="2" id="KW-0645">Protease</keyword>
<dbReference type="EMBL" id="SHKN01000001">
    <property type="protein sequence ID" value="RZT96617.1"/>
    <property type="molecule type" value="Genomic_DNA"/>
</dbReference>
<organism evidence="2 3">
    <name type="scientific">Ancylomarina subtilis</name>
    <dbReference type="NCBI Taxonomy" id="1639035"/>
    <lineage>
        <taxon>Bacteria</taxon>
        <taxon>Pseudomonadati</taxon>
        <taxon>Bacteroidota</taxon>
        <taxon>Bacteroidia</taxon>
        <taxon>Marinilabiliales</taxon>
        <taxon>Marinifilaceae</taxon>
        <taxon>Ancylomarina</taxon>
    </lineage>
</organism>
<dbReference type="GO" id="GO:0006508">
    <property type="term" value="P:proteolysis"/>
    <property type="evidence" value="ECO:0007669"/>
    <property type="project" value="UniProtKB-KW"/>
</dbReference>
<feature type="domain" description="Phage-like element PBSX protein XkdF" evidence="1">
    <location>
        <begin position="41"/>
        <end position="159"/>
    </location>
</feature>
<dbReference type="InterPro" id="IPR027924">
    <property type="entry name" value="XkdF"/>
</dbReference>
<keyword evidence="3" id="KW-1185">Reference proteome</keyword>
<gene>
    <name evidence="2" type="ORF">EV201_1258</name>
</gene>
<dbReference type="Pfam" id="PF14550">
    <property type="entry name" value="Peptidase_S78_2"/>
    <property type="match status" value="1"/>
</dbReference>
<reference evidence="2 3" key="1">
    <citation type="submission" date="2019-02" db="EMBL/GenBank/DDBJ databases">
        <title>Genomic Encyclopedia of Type Strains, Phase IV (KMG-IV): sequencing the most valuable type-strain genomes for metagenomic binning, comparative biology and taxonomic classification.</title>
        <authorList>
            <person name="Goeker M."/>
        </authorList>
    </citation>
    <scope>NUCLEOTIDE SEQUENCE [LARGE SCALE GENOMIC DNA]</scope>
    <source>
        <strain evidence="2 3">DSM 28825</strain>
    </source>
</reference>
<name>A0A4Q7VKK0_9BACT</name>
<evidence type="ECO:0000259" key="1">
    <source>
        <dbReference type="Pfam" id="PF14550"/>
    </source>
</evidence>
<protein>
    <submittedName>
        <fullName evidence="2">Putative serine protease XkdF</fullName>
    </submittedName>
</protein>
<evidence type="ECO:0000313" key="3">
    <source>
        <dbReference type="Proteomes" id="UP000293562"/>
    </source>
</evidence>
<accession>A0A4Q7VKK0</accession>
<sequence length="192" mass="22293">MKLNKSDKENTGVFAISIVDKPAIQSNFIALSDNEKKQTIKLSNDDRMILTGAALIPNKKIYRNNVGGDEAYIYFSKETIDQTAEYYFANNQSMNFTLEHKDKTYDVTLKESWIKEFENDKSVEYGLEEEIGTWFVSLKVHDSELWKDIKSGEYNGFSVELNMLPQLKTFFSEEIKPRTQEDVIKDLLELFK</sequence>
<evidence type="ECO:0000313" key="2">
    <source>
        <dbReference type="EMBL" id="RZT96617.1"/>
    </source>
</evidence>
<comment type="caution">
    <text evidence="2">The sequence shown here is derived from an EMBL/GenBank/DDBJ whole genome shotgun (WGS) entry which is preliminary data.</text>
</comment>